<evidence type="ECO:0000256" key="10">
    <source>
        <dbReference type="ARBA" id="ARBA00023170"/>
    </source>
</evidence>
<keyword evidence="6 14" id="KW-1133">Transmembrane helix</keyword>
<feature type="transmembrane region" description="Helical" evidence="14">
    <location>
        <begin position="280"/>
        <end position="306"/>
    </location>
</feature>
<dbReference type="InterPro" id="IPR052192">
    <property type="entry name" value="Insect_Ionotropic_Sensory_Rcpt"/>
</dbReference>
<keyword evidence="7" id="KW-0175">Coiled coil</keyword>
<reference evidence="16" key="1">
    <citation type="journal article" date="2020" name="bioRxiv">
        <title>Chromosome-level reference genome of the European wasp spider Argiope bruennichi: a resource for studies on range expansion and evolutionary adaptation.</title>
        <authorList>
            <person name="Sheffer M.M."/>
            <person name="Hoppe A."/>
            <person name="Krehenwinkel H."/>
            <person name="Uhl G."/>
            <person name="Kuss A.W."/>
            <person name="Jensen L."/>
            <person name="Jensen C."/>
            <person name="Gillespie R.G."/>
            <person name="Hoff K.J."/>
            <person name="Prost S."/>
        </authorList>
    </citation>
    <scope>NUCLEOTIDE SEQUENCE</scope>
</reference>
<reference evidence="16" key="2">
    <citation type="submission" date="2020-06" db="EMBL/GenBank/DDBJ databases">
        <authorList>
            <person name="Sheffer M."/>
        </authorList>
    </citation>
    <scope>NUCLEOTIDE SEQUENCE</scope>
</reference>
<dbReference type="PANTHER" id="PTHR42643">
    <property type="entry name" value="IONOTROPIC RECEPTOR 20A-RELATED"/>
    <property type="match status" value="1"/>
</dbReference>
<accession>A0A8T0F0V0</accession>
<dbReference type="GO" id="GO:0043226">
    <property type="term" value="C:organelle"/>
    <property type="evidence" value="ECO:0007669"/>
    <property type="project" value="UniProtKB-ARBA"/>
</dbReference>
<keyword evidence="17" id="KW-1185">Reference proteome</keyword>
<keyword evidence="8" id="KW-0406">Ion transport</keyword>
<comment type="subcellular location">
    <subcellularLocation>
        <location evidence="1">Cell membrane</location>
        <topology evidence="1">Multi-pass membrane protein</topology>
    </subcellularLocation>
</comment>
<evidence type="ECO:0000256" key="4">
    <source>
        <dbReference type="ARBA" id="ARBA00022475"/>
    </source>
</evidence>
<evidence type="ECO:0000256" key="6">
    <source>
        <dbReference type="ARBA" id="ARBA00022989"/>
    </source>
</evidence>
<comment type="similarity">
    <text evidence="2">Belongs to the glutamate-gated ion channel (TC 1.A.10.1) family.</text>
</comment>
<keyword evidence="10 16" id="KW-0675">Receptor</keyword>
<dbReference type="Pfam" id="PF10613">
    <property type="entry name" value="Lig_chan-Glu_bd"/>
    <property type="match status" value="1"/>
</dbReference>
<dbReference type="Pfam" id="PF00060">
    <property type="entry name" value="Lig_chan"/>
    <property type="match status" value="1"/>
</dbReference>
<feature type="transmembrane region" description="Helical" evidence="14">
    <location>
        <begin position="469"/>
        <end position="489"/>
    </location>
</feature>
<evidence type="ECO:0000256" key="14">
    <source>
        <dbReference type="SAM" id="Phobius"/>
    </source>
</evidence>
<evidence type="ECO:0000256" key="7">
    <source>
        <dbReference type="ARBA" id="ARBA00023054"/>
    </source>
</evidence>
<keyword evidence="11" id="KW-0325">Glycoprotein</keyword>
<evidence type="ECO:0000256" key="1">
    <source>
        <dbReference type="ARBA" id="ARBA00004651"/>
    </source>
</evidence>
<dbReference type="GO" id="GO:0005886">
    <property type="term" value="C:plasma membrane"/>
    <property type="evidence" value="ECO:0007669"/>
    <property type="project" value="UniProtKB-SubCell"/>
</dbReference>
<dbReference type="FunFam" id="3.40.190.10:FF:000078">
    <property type="entry name" value="glutamate receptor ionotropic, NMDA 3B"/>
    <property type="match status" value="1"/>
</dbReference>
<keyword evidence="9 14" id="KW-0472">Membrane</keyword>
<evidence type="ECO:0000256" key="13">
    <source>
        <dbReference type="ARBA" id="ARBA00023303"/>
    </source>
</evidence>
<evidence type="ECO:0000256" key="9">
    <source>
        <dbReference type="ARBA" id="ARBA00023136"/>
    </source>
</evidence>
<dbReference type="SMART" id="SM00918">
    <property type="entry name" value="Lig_chan-Glu_bd"/>
    <property type="match status" value="1"/>
</dbReference>
<proteinExistence type="inferred from homology"/>
<dbReference type="GO" id="GO:0050906">
    <property type="term" value="P:detection of stimulus involved in sensory perception"/>
    <property type="evidence" value="ECO:0007669"/>
    <property type="project" value="UniProtKB-ARBA"/>
</dbReference>
<keyword evidence="5 14" id="KW-0812">Transmembrane</keyword>
<evidence type="ECO:0000313" key="17">
    <source>
        <dbReference type="Proteomes" id="UP000807504"/>
    </source>
</evidence>
<evidence type="ECO:0000256" key="2">
    <source>
        <dbReference type="ARBA" id="ARBA00008685"/>
    </source>
</evidence>
<dbReference type="GO" id="GO:0015276">
    <property type="term" value="F:ligand-gated monoatomic ion channel activity"/>
    <property type="evidence" value="ECO:0007669"/>
    <property type="project" value="InterPro"/>
</dbReference>
<evidence type="ECO:0000259" key="15">
    <source>
        <dbReference type="SMART" id="SM00918"/>
    </source>
</evidence>
<protein>
    <submittedName>
        <fullName evidence="16">Glutamate receptor 2 like protein</fullName>
    </submittedName>
</protein>
<dbReference type="InterPro" id="IPR019594">
    <property type="entry name" value="Glu/Gly-bd"/>
</dbReference>
<evidence type="ECO:0000256" key="5">
    <source>
        <dbReference type="ARBA" id="ARBA00022692"/>
    </source>
</evidence>
<keyword evidence="13" id="KW-0407">Ion channel</keyword>
<evidence type="ECO:0000256" key="3">
    <source>
        <dbReference type="ARBA" id="ARBA00022448"/>
    </source>
</evidence>
<sequence length="503" mass="58473">MARSEDCCEAGSRSLVDFYISLNGRCRWFDRAGRVKLFRRTEEVREPERDKTGKSRDDYLLRIERNREELRKKDYFGQSKPNIVLLRRFSVNMKNAKFPKEVTVASFELPYIFEFPSDKNFNIKPGGSEGRLLELLSEALNFKYKLITPPDYKWGGRLSNGTWSRLVGMVSKGEADMAICSLSVTNERQEVVDFSKPYFSDERTFATNFPRPLPRIYTYIYPFDMKTWYGIIIVLLLISLLFKLLKLAKFNYIFIFLSALGNLCSRSIDEREFERNILLAFWWAFSFIISSSYAAVLASLLALPVYDNSPRNLDELAEFLKQKQYKVVSVKESSFFSDMLKIRKENVAYIAKKIQENNWFISLDKLVDEDTFDSNTAVLATKSYFNFRFGKAPLATKFISNDAIEVADLRVMLNKRFCCKAGLDVVITKIVEGGLYQRIADFEIYKAWFRASNSNPKREENVSFVLDDVLGPFIILSFGYFMSAIVFLAETMTYHLCERDIRF</sequence>
<dbReference type="SUPFAM" id="SSF53850">
    <property type="entry name" value="Periplasmic binding protein-like II"/>
    <property type="match status" value="1"/>
</dbReference>
<dbReference type="Proteomes" id="UP000807504">
    <property type="component" value="Unassembled WGS sequence"/>
</dbReference>
<gene>
    <name evidence="16" type="ORF">HNY73_012883</name>
</gene>
<organism evidence="16 17">
    <name type="scientific">Argiope bruennichi</name>
    <name type="common">Wasp spider</name>
    <name type="synonym">Aranea bruennichi</name>
    <dbReference type="NCBI Taxonomy" id="94029"/>
    <lineage>
        <taxon>Eukaryota</taxon>
        <taxon>Metazoa</taxon>
        <taxon>Ecdysozoa</taxon>
        <taxon>Arthropoda</taxon>
        <taxon>Chelicerata</taxon>
        <taxon>Arachnida</taxon>
        <taxon>Araneae</taxon>
        <taxon>Araneomorphae</taxon>
        <taxon>Entelegynae</taxon>
        <taxon>Araneoidea</taxon>
        <taxon>Araneidae</taxon>
        <taxon>Argiope</taxon>
    </lineage>
</organism>
<comment type="caution">
    <text evidence="16">The sequence shown here is derived from an EMBL/GenBank/DDBJ whole genome shotgun (WGS) entry which is preliminary data.</text>
</comment>
<keyword evidence="4" id="KW-1003">Cell membrane</keyword>
<name>A0A8T0F0V0_ARGBR</name>
<dbReference type="AlphaFoldDB" id="A0A8T0F0V0"/>
<evidence type="ECO:0000256" key="8">
    <source>
        <dbReference type="ARBA" id="ARBA00023065"/>
    </source>
</evidence>
<dbReference type="EMBL" id="JABXBU010001863">
    <property type="protein sequence ID" value="KAF8782619.1"/>
    <property type="molecule type" value="Genomic_DNA"/>
</dbReference>
<dbReference type="PANTHER" id="PTHR42643:SF38">
    <property type="entry name" value="IONOTROPIC RECEPTOR 100A"/>
    <property type="match status" value="1"/>
</dbReference>
<dbReference type="InterPro" id="IPR001320">
    <property type="entry name" value="Iontro_rcpt_C"/>
</dbReference>
<evidence type="ECO:0000256" key="12">
    <source>
        <dbReference type="ARBA" id="ARBA00023286"/>
    </source>
</evidence>
<keyword evidence="12" id="KW-1071">Ligand-gated ion channel</keyword>
<evidence type="ECO:0000313" key="16">
    <source>
        <dbReference type="EMBL" id="KAF8782619.1"/>
    </source>
</evidence>
<dbReference type="Gene3D" id="1.10.287.70">
    <property type="match status" value="1"/>
</dbReference>
<feature type="domain" description="Ionotropic glutamate receptor L-glutamate and glycine-binding" evidence="15">
    <location>
        <begin position="110"/>
        <end position="172"/>
    </location>
</feature>
<dbReference type="Gene3D" id="3.40.190.10">
    <property type="entry name" value="Periplasmic binding protein-like II"/>
    <property type="match status" value="1"/>
</dbReference>
<evidence type="ECO:0000256" key="11">
    <source>
        <dbReference type="ARBA" id="ARBA00023180"/>
    </source>
</evidence>
<feature type="transmembrane region" description="Helical" evidence="14">
    <location>
        <begin position="227"/>
        <end position="244"/>
    </location>
</feature>
<keyword evidence="3" id="KW-0813">Transport</keyword>